<feature type="compositionally biased region" description="Polar residues" evidence="1">
    <location>
        <begin position="425"/>
        <end position="445"/>
    </location>
</feature>
<sequence>MLSNSLPLLLLFACTLSTTNAQAVAASEPYDNRFSLPHLTDDQNQVETANLDGVSHTANHGSQVVFLPTTKLNVDGGSAITDKDKVQKHGHFDSVPLPVESPTKSFWLDTPGANPLAEQGSTGELTRDADVCVVGSGITGVSAAWHLSKLLGNSTARNDSGEEVQRQRSVVILEARRFCSGATGRNGGHLTPIVFQSFSALQSRYNTSEALKSFALEAHTADALVRFIKDNQLEDEVDLVEGGHLTLLRNEVEEGSTRRDWEGVKNAGRVDPEGQVEWISNEELSKKYHVDSTLGYSAVHQRGHNLWPCKVVTHLFKDAQSSSSNLINHVSVTLHTKTPVTSITKLVKDELESDSASQSGYQSSSRGNDLQRRWSLHTPRGTVDCAYVVHATNGYAAHLLPFLSGIEQDADSLGEYGLNEKPGSIPSSVHHTEEQIPNESSQPQTEDALHPRGAYGIKPTRGQVGAVRASVNASALGWLASWDGGNGGDEYWFPRYQDAGVDVGGSTTDAGPERKGRGRGKNPLVILGGGRYASDDRKEVGVWDDSRLNPSVSKAIRAYLPALFPEQFIKDGEWEMEWSGVMAYTKSGDPFVGPLRQIQVATNDDKYQSENQYDGQYISAGYSGHGMPRAYACAEAVAGMIAAQIQGKDWKTPGWLPERYLTWATKP</sequence>
<feature type="region of interest" description="Disordered" evidence="1">
    <location>
        <begin position="414"/>
        <end position="449"/>
    </location>
</feature>
<dbReference type="Pfam" id="PF01266">
    <property type="entry name" value="DAO"/>
    <property type="match status" value="2"/>
</dbReference>
<dbReference type="EMBL" id="NHYD01001657">
    <property type="protein sequence ID" value="PPQ90303.1"/>
    <property type="molecule type" value="Genomic_DNA"/>
</dbReference>
<feature type="region of interest" description="Disordered" evidence="1">
    <location>
        <begin position="351"/>
        <end position="371"/>
    </location>
</feature>
<dbReference type="InParanoid" id="A0A409XHS0"/>
<dbReference type="PANTHER" id="PTHR13847">
    <property type="entry name" value="SARCOSINE DEHYDROGENASE-RELATED"/>
    <property type="match status" value="1"/>
</dbReference>
<name>A0A409XHS0_PSICY</name>
<protein>
    <recommendedName>
        <fullName evidence="3">FAD dependent oxidoreductase domain-containing protein</fullName>
    </recommendedName>
</protein>
<comment type="caution">
    <text evidence="4">The sequence shown here is derived from an EMBL/GenBank/DDBJ whole genome shotgun (WGS) entry which is preliminary data.</text>
</comment>
<feature type="domain" description="FAD dependent oxidoreductase" evidence="3">
    <location>
        <begin position="456"/>
        <end position="638"/>
    </location>
</feature>
<dbReference type="InterPro" id="IPR036188">
    <property type="entry name" value="FAD/NAD-bd_sf"/>
</dbReference>
<reference evidence="4 5" key="1">
    <citation type="journal article" date="2018" name="Evol. Lett.">
        <title>Horizontal gene cluster transfer increased hallucinogenic mushroom diversity.</title>
        <authorList>
            <person name="Reynolds H.T."/>
            <person name="Vijayakumar V."/>
            <person name="Gluck-Thaler E."/>
            <person name="Korotkin H.B."/>
            <person name="Matheny P.B."/>
            <person name="Slot J.C."/>
        </authorList>
    </citation>
    <scope>NUCLEOTIDE SEQUENCE [LARGE SCALE GENOMIC DNA]</scope>
    <source>
        <strain evidence="4 5">2631</strain>
    </source>
</reference>
<feature type="chain" id="PRO_5019169244" description="FAD dependent oxidoreductase domain-containing protein" evidence="2">
    <location>
        <begin position="22"/>
        <end position="667"/>
    </location>
</feature>
<dbReference type="STRING" id="93625.A0A409XHS0"/>
<evidence type="ECO:0000256" key="2">
    <source>
        <dbReference type="SAM" id="SignalP"/>
    </source>
</evidence>
<proteinExistence type="predicted"/>
<evidence type="ECO:0000313" key="5">
    <source>
        <dbReference type="Proteomes" id="UP000283269"/>
    </source>
</evidence>
<dbReference type="SUPFAM" id="SSF51905">
    <property type="entry name" value="FAD/NAD(P)-binding domain"/>
    <property type="match status" value="1"/>
</dbReference>
<dbReference type="Gene3D" id="3.30.9.10">
    <property type="entry name" value="D-Amino Acid Oxidase, subunit A, domain 2"/>
    <property type="match status" value="2"/>
</dbReference>
<dbReference type="AlphaFoldDB" id="A0A409XHS0"/>
<gene>
    <name evidence="4" type="ORF">CVT25_013272</name>
</gene>
<organism evidence="4 5">
    <name type="scientific">Psilocybe cyanescens</name>
    <dbReference type="NCBI Taxonomy" id="93625"/>
    <lineage>
        <taxon>Eukaryota</taxon>
        <taxon>Fungi</taxon>
        <taxon>Dikarya</taxon>
        <taxon>Basidiomycota</taxon>
        <taxon>Agaricomycotina</taxon>
        <taxon>Agaricomycetes</taxon>
        <taxon>Agaricomycetidae</taxon>
        <taxon>Agaricales</taxon>
        <taxon>Agaricineae</taxon>
        <taxon>Strophariaceae</taxon>
        <taxon>Psilocybe</taxon>
    </lineage>
</organism>
<keyword evidence="5" id="KW-1185">Reference proteome</keyword>
<dbReference type="PANTHER" id="PTHR13847:SF260">
    <property type="entry name" value="FAD DEPENDENT OXIDOREDUCTASE DOMAIN-CONTAINING PROTEIN"/>
    <property type="match status" value="1"/>
</dbReference>
<feature type="compositionally biased region" description="Low complexity" evidence="1">
    <location>
        <begin position="354"/>
        <end position="365"/>
    </location>
</feature>
<dbReference type="Gene3D" id="3.50.50.60">
    <property type="entry name" value="FAD/NAD(P)-binding domain"/>
    <property type="match status" value="2"/>
</dbReference>
<evidence type="ECO:0000259" key="3">
    <source>
        <dbReference type="Pfam" id="PF01266"/>
    </source>
</evidence>
<evidence type="ECO:0000313" key="4">
    <source>
        <dbReference type="EMBL" id="PPQ90303.1"/>
    </source>
</evidence>
<keyword evidence="2" id="KW-0732">Signal</keyword>
<dbReference type="OrthoDB" id="429143at2759"/>
<feature type="signal peptide" evidence="2">
    <location>
        <begin position="1"/>
        <end position="21"/>
    </location>
</feature>
<dbReference type="Proteomes" id="UP000283269">
    <property type="component" value="Unassembled WGS sequence"/>
</dbReference>
<feature type="domain" description="FAD dependent oxidoreductase" evidence="3">
    <location>
        <begin position="130"/>
        <end position="400"/>
    </location>
</feature>
<dbReference type="InterPro" id="IPR006076">
    <property type="entry name" value="FAD-dep_OxRdtase"/>
</dbReference>
<evidence type="ECO:0000256" key="1">
    <source>
        <dbReference type="SAM" id="MobiDB-lite"/>
    </source>
</evidence>
<accession>A0A409XHS0</accession>
<dbReference type="GO" id="GO:0005737">
    <property type="term" value="C:cytoplasm"/>
    <property type="evidence" value="ECO:0007669"/>
    <property type="project" value="TreeGrafter"/>
</dbReference>